<dbReference type="Pfam" id="PF08327">
    <property type="entry name" value="AHSA1"/>
    <property type="match status" value="1"/>
</dbReference>
<sequence>MEEAEQIRSELLVGRVFDAPRELVWKAWTEPDYVRRWWGPKGFTAPVMEIDLRVGGRYLYGMRSPEGQDFWSTGEYREIVPAERIVATDSFADADGNVVPASAYGMTGDWPTELLSTVTFEDADGGTKVTIREPGVPVDEGRDMAVVGWNESLDKLTEVLKELSRG</sequence>
<reference evidence="3" key="1">
    <citation type="submission" date="2019-05" db="EMBL/GenBank/DDBJ databases">
        <title>Isolation and characterization of methanogens from the cold seep sediment at Four-Way Closure Ridge.</title>
        <authorList>
            <person name="You Y.-T."/>
            <person name="Chen S.-C."/>
            <person name="Zhang W.-L."/>
            <person name="Lai M.-C."/>
        </authorList>
    </citation>
    <scope>NUCLEOTIDE SEQUENCE</scope>
    <source>
        <strain evidence="3">FWC-SCC3</strain>
    </source>
</reference>
<gene>
    <name evidence="3" type="ORF">FGW20_12020</name>
</gene>
<evidence type="ECO:0000313" key="4">
    <source>
        <dbReference type="Proteomes" id="UP001168423"/>
    </source>
</evidence>
<evidence type="ECO:0000256" key="1">
    <source>
        <dbReference type="ARBA" id="ARBA00006817"/>
    </source>
</evidence>
<dbReference type="SUPFAM" id="SSF55961">
    <property type="entry name" value="Bet v1-like"/>
    <property type="match status" value="1"/>
</dbReference>
<organism evidence="3 4">
    <name type="scientific">Methanoculleus methanifontis</name>
    <dbReference type="NCBI Taxonomy" id="2584086"/>
    <lineage>
        <taxon>Archaea</taxon>
        <taxon>Methanobacteriati</taxon>
        <taxon>Methanobacteriota</taxon>
        <taxon>Stenosarchaea group</taxon>
        <taxon>Methanomicrobia</taxon>
        <taxon>Methanomicrobiales</taxon>
        <taxon>Methanomicrobiaceae</taxon>
        <taxon>Methanoculleus</taxon>
    </lineage>
</organism>
<evidence type="ECO:0000259" key="2">
    <source>
        <dbReference type="Pfam" id="PF08327"/>
    </source>
</evidence>
<dbReference type="EMBL" id="VCYI01000019">
    <property type="protein sequence ID" value="MDN7013743.1"/>
    <property type="molecule type" value="Genomic_DNA"/>
</dbReference>
<protein>
    <submittedName>
        <fullName evidence="3">SRPBCC domain-containing protein</fullName>
    </submittedName>
</protein>
<comment type="similarity">
    <text evidence="1">Belongs to the AHA1 family.</text>
</comment>
<dbReference type="Proteomes" id="UP001168423">
    <property type="component" value="Unassembled WGS sequence"/>
</dbReference>
<keyword evidence="4" id="KW-1185">Reference proteome</keyword>
<comment type="caution">
    <text evidence="3">The sequence shown here is derived from an EMBL/GenBank/DDBJ whole genome shotgun (WGS) entry which is preliminary data.</text>
</comment>
<name>A0ABT8M563_9EURY</name>
<dbReference type="InterPro" id="IPR023393">
    <property type="entry name" value="START-like_dom_sf"/>
</dbReference>
<dbReference type="InterPro" id="IPR013538">
    <property type="entry name" value="ASHA1/2-like_C"/>
</dbReference>
<proteinExistence type="inferred from homology"/>
<accession>A0ABT8M563</accession>
<evidence type="ECO:0000313" key="3">
    <source>
        <dbReference type="EMBL" id="MDN7013743.1"/>
    </source>
</evidence>
<dbReference type="Gene3D" id="3.30.530.20">
    <property type="match status" value="1"/>
</dbReference>
<dbReference type="RefSeq" id="WP_301678341.1">
    <property type="nucleotide sequence ID" value="NZ_VCYI01000019.1"/>
</dbReference>
<feature type="domain" description="Activator of Hsp90 ATPase homologue 1/2-like C-terminal" evidence="2">
    <location>
        <begin position="18"/>
        <end position="160"/>
    </location>
</feature>